<accession>A0A9W3KFT6</accession>
<dbReference type="AlphaFoldDB" id="A0A9W3KFT6"/>
<name>A0A9W3KFT6_BACTU</name>
<sequence length="53" mass="6019">MDAWKTLELMNEYGKCNKCGNEIIGDGEGTLEVEDGCFKRTCKCGWNVEIEEK</sequence>
<evidence type="ECO:0000259" key="1">
    <source>
        <dbReference type="Pfam" id="PF12677"/>
    </source>
</evidence>
<reference evidence="2 4" key="1">
    <citation type="submission" date="2013-05" db="EMBL/GenBank/DDBJ databases">
        <title>Complete genome sequence of Bacillus thuringiensis YBT-1518, a typical strain with high toxicity to nematode.</title>
        <authorList>
            <person name="Wang P."/>
            <person name="Zhang C."/>
            <person name="Guo M."/>
            <person name="Guo S."/>
            <person name="Zhu Y."/>
            <person name="Zheng J."/>
            <person name="Zhu L."/>
            <person name="Ruan L."/>
            <person name="Peng D."/>
            <person name="Sun M."/>
        </authorList>
    </citation>
    <scope>NUCLEOTIDE SEQUENCE [LARGE SCALE GENOMIC DNA]</scope>
    <source>
        <strain evidence="2 4">YBT-1518</strain>
        <plasmid evidence="3 4">pBMB0229</plasmid>
    </source>
</reference>
<protein>
    <recommendedName>
        <fullName evidence="1">DUF3797 domain-containing protein</fullName>
    </recommendedName>
</protein>
<gene>
    <name evidence="2" type="ORF">YBT1518_23730</name>
    <name evidence="3" type="ORF">YBT1518_34641</name>
</gene>
<dbReference type="Pfam" id="PF12677">
    <property type="entry name" value="DUF3797"/>
    <property type="match status" value="1"/>
</dbReference>
<evidence type="ECO:0000313" key="4">
    <source>
        <dbReference type="Proteomes" id="UP000018566"/>
    </source>
</evidence>
<dbReference type="EMBL" id="CP005935">
    <property type="protein sequence ID" value="AHA73868.1"/>
    <property type="molecule type" value="Genomic_DNA"/>
</dbReference>
<dbReference type="Proteomes" id="UP000018566">
    <property type="component" value="Chromosome"/>
</dbReference>
<evidence type="ECO:0000313" key="2">
    <source>
        <dbReference type="EMBL" id="AHA73868.1"/>
    </source>
</evidence>
<dbReference type="Proteomes" id="UP000018566">
    <property type="component" value="Plasmid pBMB0229"/>
</dbReference>
<dbReference type="InterPro" id="IPR024256">
    <property type="entry name" value="DUF3797"/>
</dbReference>
<keyword evidence="3" id="KW-0614">Plasmid</keyword>
<dbReference type="KEGG" id="bthu:YBT1518_34641"/>
<dbReference type="RefSeq" id="WP_023523048.1">
    <property type="nucleotide sequence ID" value="NC_022873.1"/>
</dbReference>
<organism evidence="2 4">
    <name type="scientific">Bacillus thuringiensis YBT-1518</name>
    <dbReference type="NCBI Taxonomy" id="529122"/>
    <lineage>
        <taxon>Bacteria</taxon>
        <taxon>Bacillati</taxon>
        <taxon>Bacillota</taxon>
        <taxon>Bacilli</taxon>
        <taxon>Bacillales</taxon>
        <taxon>Bacillaceae</taxon>
        <taxon>Bacillus</taxon>
        <taxon>Bacillus cereus group</taxon>
    </lineage>
</organism>
<proteinExistence type="predicted"/>
<geneLocation type="plasmid" evidence="3 4">
    <name>pBMB0229</name>
</geneLocation>
<dbReference type="KEGG" id="bthu:YBT1518_23730"/>
<evidence type="ECO:0000313" key="3">
    <source>
        <dbReference type="EMBL" id="AHA75265.1"/>
    </source>
</evidence>
<feature type="domain" description="DUF3797" evidence="1">
    <location>
        <begin position="1"/>
        <end position="48"/>
    </location>
</feature>
<dbReference type="EMBL" id="CP005936">
    <property type="protein sequence ID" value="AHA75265.1"/>
    <property type="molecule type" value="Genomic_DNA"/>
</dbReference>